<evidence type="ECO:0000256" key="1">
    <source>
        <dbReference type="ARBA" id="ARBA00005589"/>
    </source>
</evidence>
<evidence type="ECO:0000256" key="4">
    <source>
        <dbReference type="RuleBase" id="RU003910"/>
    </source>
</evidence>
<evidence type="ECO:0000256" key="3">
    <source>
        <dbReference type="ARBA" id="ARBA00023274"/>
    </source>
</evidence>
<dbReference type="GO" id="GO:0006412">
    <property type="term" value="P:translation"/>
    <property type="evidence" value="ECO:0007669"/>
    <property type="project" value="InterPro"/>
</dbReference>
<dbReference type="SUPFAM" id="SSF46911">
    <property type="entry name" value="Ribosomal protein S18"/>
    <property type="match status" value="1"/>
</dbReference>
<comment type="similarity">
    <text evidence="1 4">Belongs to the bacterial ribosomal protein bS18 family.</text>
</comment>
<proteinExistence type="inferred from homology"/>
<keyword evidence="3 4" id="KW-0687">Ribonucleoprotein</keyword>
<comment type="caution">
    <text evidence="6">The sequence shown here is derived from an EMBL/GenBank/DDBJ whole genome shotgun (WGS) entry which is preliminary data.</text>
</comment>
<keyword evidence="7" id="KW-1185">Reference proteome</keyword>
<gene>
    <name evidence="6" type="primary">rpsR</name>
    <name evidence="6" type="ORF">MPNT_60070</name>
</gene>
<feature type="region of interest" description="Disordered" evidence="5">
    <location>
        <begin position="1"/>
        <end position="27"/>
    </location>
</feature>
<protein>
    <submittedName>
        <fullName evidence="6">30S ribosomal protein S18</fullName>
    </submittedName>
</protein>
<dbReference type="GO" id="GO:0003735">
    <property type="term" value="F:structural constituent of ribosome"/>
    <property type="evidence" value="ECO:0007669"/>
    <property type="project" value="InterPro"/>
</dbReference>
<dbReference type="Pfam" id="PF01084">
    <property type="entry name" value="Ribosomal_S18"/>
    <property type="match status" value="1"/>
</dbReference>
<dbReference type="EMBL" id="CAJNOB010000056">
    <property type="protein sequence ID" value="CAF0703690.1"/>
    <property type="molecule type" value="Genomic_DNA"/>
</dbReference>
<dbReference type="AlphaFoldDB" id="A0A8J2BQH1"/>
<evidence type="ECO:0000313" key="7">
    <source>
        <dbReference type="Proteomes" id="UP000663859"/>
    </source>
</evidence>
<reference evidence="6" key="1">
    <citation type="submission" date="2021-02" db="EMBL/GenBank/DDBJ databases">
        <authorList>
            <person name="Cremers G."/>
            <person name="Picone N."/>
        </authorList>
    </citation>
    <scope>NUCLEOTIDE SEQUENCE</scope>
    <source>
        <strain evidence="6">PQ17</strain>
    </source>
</reference>
<name>A0A8J2BQH1_9BACT</name>
<keyword evidence="2 4" id="KW-0689">Ribosomal protein</keyword>
<dbReference type="Proteomes" id="UP000663859">
    <property type="component" value="Unassembled WGS sequence"/>
</dbReference>
<evidence type="ECO:0000256" key="2">
    <source>
        <dbReference type="ARBA" id="ARBA00022980"/>
    </source>
</evidence>
<dbReference type="InterPro" id="IPR001648">
    <property type="entry name" value="Ribosomal_bS18"/>
</dbReference>
<dbReference type="GO" id="GO:0005840">
    <property type="term" value="C:ribosome"/>
    <property type="evidence" value="ECO:0007669"/>
    <property type="project" value="UniProtKB-KW"/>
</dbReference>
<dbReference type="PANTHER" id="PTHR13479:SF40">
    <property type="entry name" value="SMALL RIBOSOMAL SUBUNIT PROTEIN BS18M"/>
    <property type="match status" value="1"/>
</dbReference>
<dbReference type="GO" id="GO:0070181">
    <property type="term" value="F:small ribosomal subunit rRNA binding"/>
    <property type="evidence" value="ECO:0007669"/>
    <property type="project" value="TreeGrafter"/>
</dbReference>
<sequence>MGRKTKTKKGRKKALRRARMPAKGARKRVDIDPEAISFQNVEFLKKFTTESGRILPRRVTGLPAKLHRKLAREIKRARNVLLMK</sequence>
<dbReference type="InterPro" id="IPR036870">
    <property type="entry name" value="Ribosomal_bS18_sf"/>
</dbReference>
<feature type="compositionally biased region" description="Basic residues" evidence="5">
    <location>
        <begin position="1"/>
        <end position="26"/>
    </location>
</feature>
<accession>A0A8J2BQH1</accession>
<dbReference type="NCBIfam" id="TIGR00165">
    <property type="entry name" value="S18"/>
    <property type="match status" value="1"/>
</dbReference>
<organism evidence="6 7">
    <name type="scientific">Candidatus Methylacidithermus pantelleriae</name>
    <dbReference type="NCBI Taxonomy" id="2744239"/>
    <lineage>
        <taxon>Bacteria</taxon>
        <taxon>Pseudomonadati</taxon>
        <taxon>Verrucomicrobiota</taxon>
        <taxon>Methylacidiphilae</taxon>
        <taxon>Methylacidiphilales</taxon>
        <taxon>Methylacidiphilaceae</taxon>
        <taxon>Candidatus Methylacidithermus</taxon>
    </lineage>
</organism>
<dbReference type="PRINTS" id="PR00974">
    <property type="entry name" value="RIBOSOMALS18"/>
</dbReference>
<dbReference type="Gene3D" id="4.10.640.10">
    <property type="entry name" value="Ribosomal protein S18"/>
    <property type="match status" value="1"/>
</dbReference>
<dbReference type="PANTHER" id="PTHR13479">
    <property type="entry name" value="30S RIBOSOMAL PROTEIN S18"/>
    <property type="match status" value="1"/>
</dbReference>
<dbReference type="GO" id="GO:1990904">
    <property type="term" value="C:ribonucleoprotein complex"/>
    <property type="evidence" value="ECO:0007669"/>
    <property type="project" value="UniProtKB-KW"/>
</dbReference>
<evidence type="ECO:0000313" key="6">
    <source>
        <dbReference type="EMBL" id="CAF0703690.1"/>
    </source>
</evidence>
<evidence type="ECO:0000256" key="5">
    <source>
        <dbReference type="SAM" id="MobiDB-lite"/>
    </source>
</evidence>